<reference evidence="2 3" key="1">
    <citation type="submission" date="2020-08" db="EMBL/GenBank/DDBJ databases">
        <authorList>
            <person name="Koutsovoulos G."/>
            <person name="Danchin GJ E."/>
        </authorList>
    </citation>
    <scope>NUCLEOTIDE SEQUENCE [LARGE SCALE GENOMIC DNA]</scope>
</reference>
<organism evidence="2 3">
    <name type="scientific">Meloidogyne enterolobii</name>
    <name type="common">Root-knot nematode worm</name>
    <name type="synonym">Meloidogyne mayaguensis</name>
    <dbReference type="NCBI Taxonomy" id="390850"/>
    <lineage>
        <taxon>Eukaryota</taxon>
        <taxon>Metazoa</taxon>
        <taxon>Ecdysozoa</taxon>
        <taxon>Nematoda</taxon>
        <taxon>Chromadorea</taxon>
        <taxon>Rhabditida</taxon>
        <taxon>Tylenchina</taxon>
        <taxon>Tylenchomorpha</taxon>
        <taxon>Tylenchoidea</taxon>
        <taxon>Meloidogynidae</taxon>
        <taxon>Meloidogyninae</taxon>
        <taxon>Meloidogyne</taxon>
    </lineage>
</organism>
<dbReference type="PROSITE" id="PS50011">
    <property type="entry name" value="PROTEIN_KINASE_DOM"/>
    <property type="match status" value="1"/>
</dbReference>
<proteinExistence type="predicted"/>
<dbReference type="InterPro" id="IPR011009">
    <property type="entry name" value="Kinase-like_dom_sf"/>
</dbReference>
<dbReference type="SUPFAM" id="SSF56112">
    <property type="entry name" value="Protein kinase-like (PK-like)"/>
    <property type="match status" value="1"/>
</dbReference>
<dbReference type="EMBL" id="CAJEWN010000320">
    <property type="protein sequence ID" value="CAD2178484.1"/>
    <property type="molecule type" value="Genomic_DNA"/>
</dbReference>
<dbReference type="GO" id="GO:0004672">
    <property type="term" value="F:protein kinase activity"/>
    <property type="evidence" value="ECO:0007669"/>
    <property type="project" value="InterPro"/>
</dbReference>
<evidence type="ECO:0000313" key="3">
    <source>
        <dbReference type="Proteomes" id="UP000580250"/>
    </source>
</evidence>
<dbReference type="InterPro" id="IPR000719">
    <property type="entry name" value="Prot_kinase_dom"/>
</dbReference>
<comment type="caution">
    <text evidence="2">The sequence shown here is derived from an EMBL/GenBank/DDBJ whole genome shotgun (WGS) entry which is preliminary data.</text>
</comment>
<evidence type="ECO:0000259" key="1">
    <source>
        <dbReference type="PROSITE" id="PS50011"/>
    </source>
</evidence>
<dbReference type="Gene3D" id="1.10.510.10">
    <property type="entry name" value="Transferase(Phosphotransferase) domain 1"/>
    <property type="match status" value="1"/>
</dbReference>
<dbReference type="GO" id="GO:0005524">
    <property type="term" value="F:ATP binding"/>
    <property type="evidence" value="ECO:0007669"/>
    <property type="project" value="InterPro"/>
</dbReference>
<name>A0A6V7VV75_MELEN</name>
<dbReference type="Proteomes" id="UP000580250">
    <property type="component" value="Unassembled WGS sequence"/>
</dbReference>
<dbReference type="AlphaFoldDB" id="A0A6V7VV75"/>
<accession>A0A6V7VV75</accession>
<protein>
    <recommendedName>
        <fullName evidence="1">Protein kinase domain-containing protein</fullName>
    </recommendedName>
</protein>
<sequence>MMELVKPATCLIQFHRVAIHMDFKPQNLVFDSKNNLKAIDFGGSIPLHNGKSRSDKIQVERKTTSSYFMPPEINTALKNELYDNYDPKVLFIST</sequence>
<feature type="domain" description="Protein kinase" evidence="1">
    <location>
        <begin position="1"/>
        <end position="94"/>
    </location>
</feature>
<dbReference type="OrthoDB" id="1250460at2759"/>
<evidence type="ECO:0000313" key="2">
    <source>
        <dbReference type="EMBL" id="CAD2178484.1"/>
    </source>
</evidence>
<gene>
    <name evidence="2" type="ORF">MENT_LOCUS30427</name>
</gene>
<dbReference type="Pfam" id="PF00069">
    <property type="entry name" value="Pkinase"/>
    <property type="match status" value="1"/>
</dbReference>